<reference evidence="1 2" key="1">
    <citation type="journal article" date="2019" name="Int. J. Syst. Evol. Microbiol.">
        <title>The Global Catalogue of Microorganisms (GCM) 10K type strain sequencing project: providing services to taxonomists for standard genome sequencing and annotation.</title>
        <authorList>
            <consortium name="The Broad Institute Genomics Platform"/>
            <consortium name="The Broad Institute Genome Sequencing Center for Infectious Disease"/>
            <person name="Wu L."/>
            <person name="Ma J."/>
        </authorList>
    </citation>
    <scope>NUCLEOTIDE SEQUENCE [LARGE SCALE GENOMIC DNA]</scope>
    <source>
        <strain evidence="1 2">PSR21</strain>
    </source>
</reference>
<comment type="caution">
    <text evidence="1">The sequence shown here is derived from an EMBL/GenBank/DDBJ whole genome shotgun (WGS) entry which is preliminary data.</text>
</comment>
<organism evidence="1 2">
    <name type="scientific">Halomarina halobia</name>
    <dbReference type="NCBI Taxonomy" id="3033386"/>
    <lineage>
        <taxon>Archaea</taxon>
        <taxon>Methanobacteriati</taxon>
        <taxon>Methanobacteriota</taxon>
        <taxon>Stenosarchaea group</taxon>
        <taxon>Halobacteria</taxon>
        <taxon>Halobacteriales</taxon>
        <taxon>Natronomonadaceae</taxon>
        <taxon>Halomarina</taxon>
    </lineage>
</organism>
<name>A0ABD6AA31_9EURY</name>
<proteinExistence type="predicted"/>
<evidence type="ECO:0000313" key="1">
    <source>
        <dbReference type="EMBL" id="MFC7317051.1"/>
    </source>
</evidence>
<gene>
    <name evidence="1" type="ORF">ACFQPE_09615</name>
</gene>
<dbReference type="EMBL" id="JBHTBF010000002">
    <property type="protein sequence ID" value="MFC7317051.1"/>
    <property type="molecule type" value="Genomic_DNA"/>
</dbReference>
<sequence length="119" mass="12404">MRRAIPVLLALVLLAGAMPASALGHPGDARDEAVTIGPQNLELRDVTVTVSDTHIRGTGLPESSVDHASYTVDDATVSTDGFVVVYQDTPYRIGAISLTVDNVGLQLENVSVSDTSGSN</sequence>
<dbReference type="GeneID" id="79316295"/>
<dbReference type="AlphaFoldDB" id="A0ABD6AA31"/>
<dbReference type="RefSeq" id="WP_276303691.1">
    <property type="nucleotide sequence ID" value="NZ_CP119992.1"/>
</dbReference>
<protein>
    <submittedName>
        <fullName evidence="1">Uncharacterized protein</fullName>
    </submittedName>
</protein>
<accession>A0ABD6AA31</accession>
<dbReference type="Proteomes" id="UP001596547">
    <property type="component" value="Unassembled WGS sequence"/>
</dbReference>
<keyword evidence="2" id="KW-1185">Reference proteome</keyword>
<evidence type="ECO:0000313" key="2">
    <source>
        <dbReference type="Proteomes" id="UP001596547"/>
    </source>
</evidence>